<dbReference type="SMART" id="SM00558">
    <property type="entry name" value="JmjC"/>
    <property type="match status" value="1"/>
</dbReference>
<dbReference type="SUPFAM" id="SSF51197">
    <property type="entry name" value="Clavaminate synthase-like"/>
    <property type="match status" value="1"/>
</dbReference>
<comment type="cofactor">
    <cofactor evidence="1">
        <name>Fe(2+)</name>
        <dbReference type="ChEBI" id="CHEBI:29033"/>
    </cofactor>
</comment>
<dbReference type="EMBL" id="CP101118">
    <property type="protein sequence ID" value="WZF89419.1"/>
    <property type="molecule type" value="Genomic_DNA"/>
</dbReference>
<accession>A0ABZ2W3S5</accession>
<keyword evidence="4" id="KW-0560">Oxidoreductase</keyword>
<evidence type="ECO:0000256" key="3">
    <source>
        <dbReference type="ARBA" id="ARBA00022964"/>
    </source>
</evidence>
<sequence length="383" mass="42559">MDMLGGLTPSEFLRDYWQKKPLVIRQAFPGFRCPVSADELAGLACEEGVESRIVIENDDGKPWQLHNGPFSPDRFSALPEQDWTLLVQGLDHWVPDIADLLEHFRFIPNWRLDDIMASYAPKGGSVGPHYDQYDVFLLQAQGHRRWTFGGHCDHASPQVEGTPLRILSSWDGEETVTLSPGDMLYLPPGIGHHGIAEDDCITLSVGFRAPTIDDILTGFTDFLASQSDTSEHLNDPDLQVQDNPGTIRPNVVDRLEGVIREKLGDRRQLTLWFGQYSTAPKSMDIVVPADEPADAGDIAEAIQAGEQMRWNEGSRFAYYDFESETALFVDGEQFLLKGEARPLAPLLCSSARIDMAALAGFADDEALLGLLTTLYNQGSVYFE</sequence>
<evidence type="ECO:0000256" key="2">
    <source>
        <dbReference type="ARBA" id="ARBA00022723"/>
    </source>
</evidence>
<dbReference type="Gene3D" id="2.60.120.650">
    <property type="entry name" value="Cupin"/>
    <property type="match status" value="1"/>
</dbReference>
<name>A0ABZ2W3S5_9GAMM</name>
<keyword evidence="2" id="KW-0479">Metal-binding</keyword>
<dbReference type="InterPro" id="IPR046799">
    <property type="entry name" value="ROXA-like_wH"/>
</dbReference>
<evidence type="ECO:0000313" key="7">
    <source>
        <dbReference type="EMBL" id="WZF89419.1"/>
    </source>
</evidence>
<dbReference type="InterPro" id="IPR039994">
    <property type="entry name" value="NO66-like"/>
</dbReference>
<dbReference type="Gene3D" id="3.40.366.30">
    <property type="entry name" value="50S ribosomal protein L16 arginine hydroxylase, Chain A, Domain 2"/>
    <property type="match status" value="1"/>
</dbReference>
<evidence type="ECO:0000256" key="4">
    <source>
        <dbReference type="ARBA" id="ARBA00023002"/>
    </source>
</evidence>
<dbReference type="Pfam" id="PF08007">
    <property type="entry name" value="JmjC_2"/>
    <property type="match status" value="1"/>
</dbReference>
<dbReference type="RefSeq" id="WP_341582131.1">
    <property type="nucleotide sequence ID" value="NZ_CP101118.1"/>
</dbReference>
<dbReference type="Proteomes" id="UP001475781">
    <property type="component" value="Chromosome"/>
</dbReference>
<keyword evidence="5" id="KW-0408">Iron</keyword>
<dbReference type="InterPro" id="IPR003347">
    <property type="entry name" value="JmjC_dom"/>
</dbReference>
<dbReference type="PROSITE" id="PS51184">
    <property type="entry name" value="JMJC"/>
    <property type="match status" value="1"/>
</dbReference>
<evidence type="ECO:0000259" key="6">
    <source>
        <dbReference type="PROSITE" id="PS51184"/>
    </source>
</evidence>
<dbReference type="PANTHER" id="PTHR13096:SF8">
    <property type="entry name" value="RIBOSOMAL OXYGENASE 1"/>
    <property type="match status" value="1"/>
</dbReference>
<gene>
    <name evidence="7" type="ORF">NLK58_04195</name>
</gene>
<evidence type="ECO:0000256" key="5">
    <source>
        <dbReference type="ARBA" id="ARBA00023004"/>
    </source>
</evidence>
<dbReference type="PANTHER" id="PTHR13096">
    <property type="entry name" value="MINA53 MYC INDUCED NUCLEAR ANTIGEN"/>
    <property type="match status" value="1"/>
</dbReference>
<reference evidence="7 8" key="1">
    <citation type="submission" date="2022-07" db="EMBL/GenBank/DDBJ databases">
        <title>A copper resistant bacterium isolated from sediment samples of deep sea hydrothermal areas.</title>
        <authorList>
            <person name="Zeng X."/>
        </authorList>
    </citation>
    <scope>NUCLEOTIDE SEQUENCE [LARGE SCALE GENOMIC DNA]</scope>
    <source>
        <strain evidence="8">CuT 6</strain>
    </source>
</reference>
<keyword evidence="8" id="KW-1185">Reference proteome</keyword>
<keyword evidence="3" id="KW-0223">Dioxygenase</keyword>
<dbReference type="Pfam" id="PF20514">
    <property type="entry name" value="WHD_ROXA"/>
    <property type="match status" value="1"/>
</dbReference>
<organism evidence="7 8">
    <name type="scientific">Marinobacter metalliresistant</name>
    <dbReference type="NCBI Taxonomy" id="2961995"/>
    <lineage>
        <taxon>Bacteria</taxon>
        <taxon>Pseudomonadati</taxon>
        <taxon>Pseudomonadota</taxon>
        <taxon>Gammaproteobacteria</taxon>
        <taxon>Pseudomonadales</taxon>
        <taxon>Marinobacteraceae</taxon>
        <taxon>Marinobacter</taxon>
    </lineage>
</organism>
<proteinExistence type="predicted"/>
<feature type="domain" description="JmjC" evidence="6">
    <location>
        <begin position="96"/>
        <end position="224"/>
    </location>
</feature>
<evidence type="ECO:0000256" key="1">
    <source>
        <dbReference type="ARBA" id="ARBA00001954"/>
    </source>
</evidence>
<protein>
    <submittedName>
        <fullName evidence="7">Cupin domain-containing protein</fullName>
    </submittedName>
</protein>
<evidence type="ECO:0000313" key="8">
    <source>
        <dbReference type="Proteomes" id="UP001475781"/>
    </source>
</evidence>